<dbReference type="PROSITE" id="PS00914">
    <property type="entry name" value="SYNTAXIN"/>
    <property type="match status" value="1"/>
</dbReference>
<organism evidence="10 11">
    <name type="scientific">Basidiobolus ranarum</name>
    <dbReference type="NCBI Taxonomy" id="34480"/>
    <lineage>
        <taxon>Eukaryota</taxon>
        <taxon>Fungi</taxon>
        <taxon>Fungi incertae sedis</taxon>
        <taxon>Zoopagomycota</taxon>
        <taxon>Entomophthoromycotina</taxon>
        <taxon>Basidiobolomycetes</taxon>
        <taxon>Basidiobolales</taxon>
        <taxon>Basidiobolaceae</taxon>
        <taxon>Basidiobolus</taxon>
    </lineage>
</organism>
<evidence type="ECO:0000256" key="4">
    <source>
        <dbReference type="ARBA" id="ARBA00022989"/>
    </source>
</evidence>
<dbReference type="Pfam" id="PF05739">
    <property type="entry name" value="SNARE"/>
    <property type="match status" value="1"/>
</dbReference>
<dbReference type="CDD" id="cd15849">
    <property type="entry name" value="SNARE_Sso1"/>
    <property type="match status" value="1"/>
</dbReference>
<dbReference type="InterPro" id="IPR006012">
    <property type="entry name" value="Syntaxin/epimorphin_CS"/>
</dbReference>
<name>A0ABR2X4E2_9FUNG</name>
<dbReference type="PROSITE" id="PS50192">
    <property type="entry name" value="T_SNARE"/>
    <property type="match status" value="1"/>
</dbReference>
<evidence type="ECO:0000256" key="3">
    <source>
        <dbReference type="ARBA" id="ARBA00022692"/>
    </source>
</evidence>
<keyword evidence="5 8" id="KW-0472">Membrane</keyword>
<dbReference type="SMART" id="SM00397">
    <property type="entry name" value="t_SNARE"/>
    <property type="match status" value="1"/>
</dbReference>
<dbReference type="EMBL" id="JASJQH010000010">
    <property type="protein sequence ID" value="KAK9768646.1"/>
    <property type="molecule type" value="Genomic_DNA"/>
</dbReference>
<keyword evidence="4 8" id="KW-1133">Transmembrane helix</keyword>
<reference evidence="10 11" key="1">
    <citation type="submission" date="2023-04" db="EMBL/GenBank/DDBJ databases">
        <title>Genome of Basidiobolus ranarum AG-B5.</title>
        <authorList>
            <person name="Stajich J.E."/>
            <person name="Carter-House D."/>
            <person name="Gryganskyi A."/>
        </authorList>
    </citation>
    <scope>NUCLEOTIDE SEQUENCE [LARGE SCALE GENOMIC DNA]</scope>
    <source>
        <strain evidence="10 11">AG-B5</strain>
    </source>
</reference>
<dbReference type="InterPro" id="IPR006011">
    <property type="entry name" value="Syntaxin_N"/>
</dbReference>
<evidence type="ECO:0000256" key="2">
    <source>
        <dbReference type="ARBA" id="ARBA00009063"/>
    </source>
</evidence>
<dbReference type="InterPro" id="IPR000727">
    <property type="entry name" value="T_SNARE_dom"/>
</dbReference>
<dbReference type="Pfam" id="PF00804">
    <property type="entry name" value="Syntaxin"/>
    <property type="match status" value="1"/>
</dbReference>
<dbReference type="Proteomes" id="UP001479436">
    <property type="component" value="Unassembled WGS sequence"/>
</dbReference>
<evidence type="ECO:0000313" key="10">
    <source>
        <dbReference type="EMBL" id="KAK9768646.1"/>
    </source>
</evidence>
<dbReference type="SUPFAM" id="SSF47661">
    <property type="entry name" value="t-snare proteins"/>
    <property type="match status" value="1"/>
</dbReference>
<dbReference type="InterPro" id="IPR010989">
    <property type="entry name" value="SNARE"/>
</dbReference>
<evidence type="ECO:0000256" key="1">
    <source>
        <dbReference type="ARBA" id="ARBA00004211"/>
    </source>
</evidence>
<keyword evidence="7" id="KW-0175">Coiled coil</keyword>
<feature type="coiled-coil region" evidence="7">
    <location>
        <begin position="36"/>
        <end position="107"/>
    </location>
</feature>
<dbReference type="PANTHER" id="PTHR19957">
    <property type="entry name" value="SYNTAXIN"/>
    <property type="match status" value="1"/>
</dbReference>
<gene>
    <name evidence="10" type="ORF">K7432_000560</name>
</gene>
<keyword evidence="3 8" id="KW-0812">Transmembrane</keyword>
<dbReference type="Gene3D" id="1.20.58.70">
    <property type="match status" value="1"/>
</dbReference>
<evidence type="ECO:0000256" key="6">
    <source>
        <dbReference type="RuleBase" id="RU003858"/>
    </source>
</evidence>
<keyword evidence="11" id="KW-1185">Reference proteome</keyword>
<feature type="domain" description="T-SNARE coiled-coil homology" evidence="9">
    <location>
        <begin position="198"/>
        <end position="260"/>
    </location>
</feature>
<proteinExistence type="inferred from homology"/>
<accession>A0ABR2X4E2</accession>
<evidence type="ECO:0000256" key="8">
    <source>
        <dbReference type="SAM" id="Phobius"/>
    </source>
</evidence>
<dbReference type="SMART" id="SM00503">
    <property type="entry name" value="SynN"/>
    <property type="match status" value="1"/>
</dbReference>
<comment type="caution">
    <text evidence="10">The sequence shown here is derived from an EMBL/GenBank/DDBJ whole genome shotgun (WGS) entry which is preliminary data.</text>
</comment>
<feature type="transmembrane region" description="Helical" evidence="8">
    <location>
        <begin position="272"/>
        <end position="293"/>
    </location>
</feature>
<dbReference type="PANTHER" id="PTHR19957:SF307">
    <property type="entry name" value="PROTEIN SSO1-RELATED"/>
    <property type="match status" value="1"/>
</dbReference>
<evidence type="ECO:0000256" key="5">
    <source>
        <dbReference type="ARBA" id="ARBA00023136"/>
    </source>
</evidence>
<evidence type="ECO:0000256" key="7">
    <source>
        <dbReference type="SAM" id="Coils"/>
    </source>
</evidence>
<comment type="subcellular location">
    <subcellularLocation>
        <location evidence="1">Membrane</location>
        <topology evidence="1">Single-pass type IV membrane protein</topology>
    </subcellularLocation>
</comment>
<sequence>MSRQQRNAGGFQHQDLGEMEMGNVRSTQPSNQIIPLNAYYDQIESLDKEIRIANENIYGIETLHSRALDSTTAEESEMNSRQLEAAVNDTRQLLIETKEKIKALERNNLKLGPTSDAQIRKNRHAAIKTKFMETLKRYQQVELEYKERYKQMLERQYRIVNPYATEEEIQQVLDEDQGGQIFAQGVLNSSRGEARRVMKNVQDRHEDIVKIEKNIIELANLFQEMHLLVEEQDEVVQSIEQQMNSTVDHTANANAQVDTAIGHARSARKKRWCIFITIIILIIAIILIIVFTVRK</sequence>
<evidence type="ECO:0000313" key="11">
    <source>
        <dbReference type="Proteomes" id="UP001479436"/>
    </source>
</evidence>
<protein>
    <recommendedName>
        <fullName evidence="9">t-SNARE coiled-coil homology domain-containing protein</fullName>
    </recommendedName>
</protein>
<comment type="similarity">
    <text evidence="2 6">Belongs to the syntaxin family.</text>
</comment>
<evidence type="ECO:0000259" key="9">
    <source>
        <dbReference type="PROSITE" id="PS50192"/>
    </source>
</evidence>
<dbReference type="InterPro" id="IPR045242">
    <property type="entry name" value="Syntaxin"/>
</dbReference>